<dbReference type="OrthoDB" id="8221829at2"/>
<dbReference type="RefSeq" id="WP_159545672.1">
    <property type="nucleotide sequence ID" value="NZ_CP047156.1"/>
</dbReference>
<proteinExistence type="predicted"/>
<dbReference type="InterPro" id="IPR050832">
    <property type="entry name" value="Bact_Acetyltransf"/>
</dbReference>
<dbReference type="EMBL" id="CP047156">
    <property type="protein sequence ID" value="QHC00816.1"/>
    <property type="molecule type" value="Genomic_DNA"/>
</dbReference>
<accession>A0A7L4YNU8</accession>
<dbReference type="InterPro" id="IPR000182">
    <property type="entry name" value="GNAT_dom"/>
</dbReference>
<keyword evidence="1 4" id="KW-0808">Transferase</keyword>
<reference evidence="4 5" key="1">
    <citation type="journal article" date="2018" name="Int. J. Syst. Evol. Microbiol.">
        <title>Epidermidibacterium keratini gen. nov., sp. nov., a member of the family Sporichthyaceae, isolated from keratin epidermis.</title>
        <authorList>
            <person name="Lee D.G."/>
            <person name="Trujillo M.E."/>
            <person name="Kang S."/>
            <person name="Nam J.J."/>
            <person name="Kim Y.J."/>
        </authorList>
    </citation>
    <scope>NUCLEOTIDE SEQUENCE [LARGE SCALE GENOMIC DNA]</scope>
    <source>
        <strain evidence="4 5">EPI-7</strain>
    </source>
</reference>
<dbReference type="InterPro" id="IPR016181">
    <property type="entry name" value="Acyl_CoA_acyltransferase"/>
</dbReference>
<keyword evidence="5" id="KW-1185">Reference proteome</keyword>
<evidence type="ECO:0000256" key="2">
    <source>
        <dbReference type="ARBA" id="ARBA00023315"/>
    </source>
</evidence>
<dbReference type="CDD" id="cd04301">
    <property type="entry name" value="NAT_SF"/>
    <property type="match status" value="1"/>
</dbReference>
<dbReference type="AlphaFoldDB" id="A0A7L4YNU8"/>
<dbReference type="InParanoid" id="A0A7L4YNU8"/>
<dbReference type="Gene3D" id="3.40.630.30">
    <property type="match status" value="1"/>
</dbReference>
<protein>
    <submittedName>
        <fullName evidence="4">GNAT family N-acetyltransferase</fullName>
    </submittedName>
</protein>
<keyword evidence="2" id="KW-0012">Acyltransferase</keyword>
<feature type="domain" description="N-acetyltransferase" evidence="3">
    <location>
        <begin position="1"/>
        <end position="159"/>
    </location>
</feature>
<dbReference type="KEGG" id="eke:EK0264_11315"/>
<dbReference type="SUPFAM" id="SSF55729">
    <property type="entry name" value="Acyl-CoA N-acyltransferases (Nat)"/>
    <property type="match status" value="1"/>
</dbReference>
<name>A0A7L4YNU8_9ACTN</name>
<evidence type="ECO:0000259" key="3">
    <source>
        <dbReference type="PROSITE" id="PS51186"/>
    </source>
</evidence>
<evidence type="ECO:0000313" key="4">
    <source>
        <dbReference type="EMBL" id="QHC00816.1"/>
    </source>
</evidence>
<gene>
    <name evidence="4" type="ORF">EK0264_11315</name>
</gene>
<evidence type="ECO:0000313" key="5">
    <source>
        <dbReference type="Proteomes" id="UP000463857"/>
    </source>
</evidence>
<dbReference type="Pfam" id="PF00583">
    <property type="entry name" value="Acetyltransf_1"/>
    <property type="match status" value="1"/>
</dbReference>
<organism evidence="4 5">
    <name type="scientific">Epidermidibacterium keratini</name>
    <dbReference type="NCBI Taxonomy" id="1891644"/>
    <lineage>
        <taxon>Bacteria</taxon>
        <taxon>Bacillati</taxon>
        <taxon>Actinomycetota</taxon>
        <taxon>Actinomycetes</taxon>
        <taxon>Sporichthyales</taxon>
        <taxon>Sporichthyaceae</taxon>
        <taxon>Epidermidibacterium</taxon>
    </lineage>
</organism>
<dbReference type="PANTHER" id="PTHR43877">
    <property type="entry name" value="AMINOALKYLPHOSPHONATE N-ACETYLTRANSFERASE-RELATED-RELATED"/>
    <property type="match status" value="1"/>
</dbReference>
<sequence>MNIEVFGPQHVDGLGAFAAEMGPGELAVIKEDIGDPDARAKWAADGRHCRWVALDRGEVVGFGALIPLAGWSSHVGEIRVVTRPSHRRRGLGTAMAGHLLGRAIVGGLAKVTVEVVAGDAGTLGLFEQMGFRPEAQLADHIRDRNGRSRDLVLLAHDVEQVRASLDSTSAADSLYH</sequence>
<dbReference type="Proteomes" id="UP000463857">
    <property type="component" value="Chromosome"/>
</dbReference>
<dbReference type="PANTHER" id="PTHR43877:SF1">
    <property type="entry name" value="ACETYLTRANSFERASE"/>
    <property type="match status" value="1"/>
</dbReference>
<dbReference type="GO" id="GO:0016747">
    <property type="term" value="F:acyltransferase activity, transferring groups other than amino-acyl groups"/>
    <property type="evidence" value="ECO:0007669"/>
    <property type="project" value="InterPro"/>
</dbReference>
<dbReference type="PROSITE" id="PS51186">
    <property type="entry name" value="GNAT"/>
    <property type="match status" value="1"/>
</dbReference>
<evidence type="ECO:0000256" key="1">
    <source>
        <dbReference type="ARBA" id="ARBA00022679"/>
    </source>
</evidence>